<accession>A0A0N9N7X9</accession>
<evidence type="ECO:0000256" key="1">
    <source>
        <dbReference type="ARBA" id="ARBA00001917"/>
    </source>
</evidence>
<feature type="binding site" evidence="5">
    <location>
        <position position="48"/>
    </location>
    <ligand>
        <name>glyoxylate</name>
        <dbReference type="ChEBI" id="CHEBI:36655"/>
    </ligand>
</feature>
<dbReference type="Gene3D" id="3.20.20.70">
    <property type="entry name" value="Aldolase class I"/>
    <property type="match status" value="1"/>
</dbReference>
<feature type="binding site" evidence="5">
    <location>
        <position position="324"/>
    </location>
    <ligand>
        <name>glyoxylate</name>
        <dbReference type="ChEBI" id="CHEBI:36655"/>
    </ligand>
</feature>
<dbReference type="STRING" id="1136941.ACH46_19670"/>
<sequence>MVSIAFGRARQNDIYTSGIHGRKPTVPADFAELERRARAVMSRRGWAYIAGGAGEGRTMDANRDALDRWAIVPRMLRDTSQRNLETELFGQKLDAPVLFSPVGAGALAHPNADVHIGEAAAQLGVPYIFSNQGCAPMEDVAAAMDAVKPGAPRWFQLYWSTDDRLVTSLINRAEKMGAAALVVTLDTTMLGWRPQDLNLGSLPFARAEGISQYTSDPSFWEIVGERLKAATAEKPEVSLGAIKTLFSIARNVPGDLRENLTKPEPRAAVQTFLDIYSRPSLNWDDIATLRDRTSLPIVLKGILHPDDALLALEAGIDGIIVSNHGGRQIDGSISSTDALVDIVDAVGGRAGSRASGRKSDRGMKILVDSGFYTGSDVFKGLALGADAVCIGRPHMYGLALDGTDGARDAVANIIGELDLTLGLSGHRDVNDLNRSALKRLG</sequence>
<keyword evidence="5" id="KW-0285">Flavoprotein</keyword>
<dbReference type="PROSITE" id="PS51349">
    <property type="entry name" value="FMN_HYDROXY_ACID_DH_2"/>
    <property type="match status" value="1"/>
</dbReference>
<feature type="binding site" evidence="5">
    <location>
        <position position="158"/>
    </location>
    <ligand>
        <name>FMN</name>
        <dbReference type="ChEBI" id="CHEBI:58210"/>
    </ligand>
</feature>
<feature type="binding site" evidence="5">
    <location>
        <position position="327"/>
    </location>
    <ligand>
        <name>glyoxylate</name>
        <dbReference type="ChEBI" id="CHEBI:36655"/>
    </ligand>
</feature>
<keyword evidence="2" id="KW-0560">Oxidoreductase</keyword>
<feature type="binding site" evidence="5">
    <location>
        <position position="300"/>
    </location>
    <ligand>
        <name>FMN</name>
        <dbReference type="ChEBI" id="CHEBI:58210"/>
    </ligand>
</feature>
<dbReference type="PIRSF" id="PIRSF000138">
    <property type="entry name" value="Al-hdrx_acd_dh"/>
    <property type="match status" value="1"/>
</dbReference>
<feature type="binding site" evidence="5">
    <location>
        <position position="156"/>
    </location>
    <ligand>
        <name>FMN</name>
        <dbReference type="ChEBI" id="CHEBI:58210"/>
    </ligand>
</feature>
<feature type="binding site" evidence="5">
    <location>
        <position position="193"/>
    </location>
    <ligand>
        <name>glyoxylate</name>
        <dbReference type="ChEBI" id="CHEBI:36655"/>
    </ligand>
</feature>
<dbReference type="KEGG" id="goq:ACH46_19670"/>
<dbReference type="RefSeq" id="WP_062395667.1">
    <property type="nucleotide sequence ID" value="NZ_CP011853.1"/>
</dbReference>
<feature type="binding site" evidence="5">
    <location>
        <position position="184"/>
    </location>
    <ligand>
        <name>FMN</name>
        <dbReference type="ChEBI" id="CHEBI:58210"/>
    </ligand>
</feature>
<dbReference type="AlphaFoldDB" id="A0A0N9N7X9"/>
<dbReference type="InterPro" id="IPR012133">
    <property type="entry name" value="Alpha-hydoxy_acid_DH_FMN"/>
</dbReference>
<name>A0A0N9N7X9_9ACTN</name>
<organism evidence="7 8">
    <name type="scientific">Gordonia phthalatica</name>
    <dbReference type="NCBI Taxonomy" id="1136941"/>
    <lineage>
        <taxon>Bacteria</taxon>
        <taxon>Bacillati</taxon>
        <taxon>Actinomycetota</taxon>
        <taxon>Actinomycetes</taxon>
        <taxon>Mycobacteriales</taxon>
        <taxon>Gordoniaceae</taxon>
        <taxon>Gordonia</taxon>
    </lineage>
</organism>
<keyword evidence="7" id="KW-0503">Monooxygenase</keyword>
<dbReference type="EMBL" id="CP011853">
    <property type="protein sequence ID" value="ALG87064.1"/>
    <property type="molecule type" value="Genomic_DNA"/>
</dbReference>
<dbReference type="PATRIC" id="fig|1136941.3.peg.4026"/>
<comment type="cofactor">
    <cofactor evidence="1">
        <name>FMN</name>
        <dbReference type="ChEBI" id="CHEBI:58210"/>
    </cofactor>
</comment>
<feature type="binding site" evidence="5">
    <location>
        <begin position="391"/>
        <end position="392"/>
    </location>
    <ligand>
        <name>FMN</name>
        <dbReference type="ChEBI" id="CHEBI:58210"/>
    </ligand>
</feature>
<feature type="domain" description="FMN hydroxy acid dehydrogenase" evidence="6">
    <location>
        <begin position="22"/>
        <end position="441"/>
    </location>
</feature>
<comment type="similarity">
    <text evidence="3">Belongs to the FMN-dependent alpha-hydroxy acid dehydrogenase family.</text>
</comment>
<proteinExistence type="inferred from homology"/>
<dbReference type="InterPro" id="IPR008259">
    <property type="entry name" value="FMN_hydac_DH_AS"/>
</dbReference>
<evidence type="ECO:0000259" key="6">
    <source>
        <dbReference type="PROSITE" id="PS51349"/>
    </source>
</evidence>
<evidence type="ECO:0000256" key="3">
    <source>
        <dbReference type="ARBA" id="ARBA00024042"/>
    </source>
</evidence>
<dbReference type="Proteomes" id="UP000063789">
    <property type="component" value="Chromosome"/>
</dbReference>
<protein>
    <submittedName>
        <fullName evidence="7">Lactate 2-monooxygenase</fullName>
    </submittedName>
</protein>
<dbReference type="PANTHER" id="PTHR10578">
    <property type="entry name" value="S -2-HYDROXY-ACID OXIDASE-RELATED"/>
    <property type="match status" value="1"/>
</dbReference>
<feature type="binding site" evidence="5">
    <location>
        <position position="322"/>
    </location>
    <ligand>
        <name>FMN</name>
        <dbReference type="ChEBI" id="CHEBI:58210"/>
    </ligand>
</feature>
<gene>
    <name evidence="7" type="ORF">ACH46_19670</name>
</gene>
<dbReference type="InterPro" id="IPR037396">
    <property type="entry name" value="FMN_HAD"/>
</dbReference>
<evidence type="ECO:0000313" key="7">
    <source>
        <dbReference type="EMBL" id="ALG87064.1"/>
    </source>
</evidence>
<feature type="binding site" evidence="5">
    <location>
        <begin position="101"/>
        <end position="103"/>
    </location>
    <ligand>
        <name>FMN</name>
        <dbReference type="ChEBI" id="CHEBI:58210"/>
    </ligand>
</feature>
<dbReference type="InterPro" id="IPR013785">
    <property type="entry name" value="Aldolase_TIM"/>
</dbReference>
<feature type="active site" description="Proton acceptor" evidence="4">
    <location>
        <position position="324"/>
    </location>
</feature>
<reference evidence="7 8" key="2">
    <citation type="journal article" date="2017" name="Int. J. Syst. Evol. Microbiol.">
        <title>Gordonia phthalatica sp. nov., a di-n-butyl phthalate-degrading bacterium isolated from activated sludge.</title>
        <authorList>
            <person name="Jin D."/>
            <person name="Kong X."/>
            <person name="Jia M."/>
            <person name="Yu X."/>
            <person name="Wang X."/>
            <person name="Zhuang X."/>
            <person name="Deng Y."/>
            <person name="Bai Z."/>
        </authorList>
    </citation>
    <scope>NUCLEOTIDE SEQUENCE [LARGE SCALE GENOMIC DNA]</scope>
    <source>
        <strain evidence="7 8">QH-11</strain>
    </source>
</reference>
<dbReference type="PROSITE" id="PS00557">
    <property type="entry name" value="FMN_HYDROXY_ACID_DH_1"/>
    <property type="match status" value="1"/>
</dbReference>
<keyword evidence="8" id="KW-1185">Reference proteome</keyword>
<evidence type="ECO:0000256" key="2">
    <source>
        <dbReference type="ARBA" id="ARBA00023002"/>
    </source>
</evidence>
<reference evidence="8" key="1">
    <citation type="submission" date="2015-06" db="EMBL/GenBank/DDBJ databases">
        <title>Complete genome sequence and metabolic analysis of phthalate degradation pathway in Gordonia sp. QH-11.</title>
        <authorList>
            <person name="Jin D."/>
            <person name="Kong X."/>
            <person name="Bai Z."/>
        </authorList>
    </citation>
    <scope>NUCLEOTIDE SEQUENCE [LARGE SCALE GENOMIC DNA]</scope>
    <source>
        <strain evidence="8">QH-11</strain>
    </source>
</reference>
<feature type="binding site" evidence="5">
    <location>
        <position position="130"/>
    </location>
    <ligand>
        <name>FMN</name>
        <dbReference type="ChEBI" id="CHEBI:58210"/>
    </ligand>
</feature>
<evidence type="ECO:0000256" key="4">
    <source>
        <dbReference type="PIRSR" id="PIRSR000138-1"/>
    </source>
</evidence>
<dbReference type="SUPFAM" id="SSF51395">
    <property type="entry name" value="FMN-linked oxidoreductases"/>
    <property type="match status" value="1"/>
</dbReference>
<dbReference type="InterPro" id="IPR000262">
    <property type="entry name" value="FMN-dep_DH"/>
</dbReference>
<dbReference type="Pfam" id="PF01070">
    <property type="entry name" value="FMN_dh"/>
    <property type="match status" value="1"/>
</dbReference>
<keyword evidence="5" id="KW-0288">FMN</keyword>
<evidence type="ECO:0000256" key="5">
    <source>
        <dbReference type="PIRSR" id="PIRSR000138-2"/>
    </source>
</evidence>
<dbReference type="GO" id="GO:0004497">
    <property type="term" value="F:monooxygenase activity"/>
    <property type="evidence" value="ECO:0007669"/>
    <property type="project" value="UniProtKB-KW"/>
</dbReference>
<dbReference type="PANTHER" id="PTHR10578:SF143">
    <property type="entry name" value="FMN-DEPENDENT ALPHA-HYDROXY ACID DEHYDROGENASE PB1A11.03"/>
    <property type="match status" value="1"/>
</dbReference>
<dbReference type="OrthoDB" id="9770452at2"/>
<evidence type="ECO:0000313" key="8">
    <source>
        <dbReference type="Proteomes" id="UP000063789"/>
    </source>
</evidence>
<dbReference type="GO" id="GO:0010181">
    <property type="term" value="F:FMN binding"/>
    <property type="evidence" value="ECO:0007669"/>
    <property type="project" value="InterPro"/>
</dbReference>